<keyword evidence="3" id="KW-1185">Reference proteome</keyword>
<accession>A0A541B8L1</accession>
<name>A0A541B8L1_9NOCA</name>
<keyword evidence="1" id="KW-0472">Membrane</keyword>
<evidence type="ECO:0000313" key="2">
    <source>
        <dbReference type="EMBL" id="TQF68608.1"/>
    </source>
</evidence>
<keyword evidence="1" id="KW-1133">Transmembrane helix</keyword>
<dbReference type="EMBL" id="VIGH01000005">
    <property type="protein sequence ID" value="TQF68608.1"/>
    <property type="molecule type" value="Genomic_DNA"/>
</dbReference>
<dbReference type="AlphaFoldDB" id="A0A541B8L1"/>
<feature type="transmembrane region" description="Helical" evidence="1">
    <location>
        <begin position="89"/>
        <end position="109"/>
    </location>
</feature>
<evidence type="ECO:0000313" key="3">
    <source>
        <dbReference type="Proteomes" id="UP000316256"/>
    </source>
</evidence>
<dbReference type="RefSeq" id="WP_142099730.1">
    <property type="nucleotide sequence ID" value="NZ_VIGH01000005.1"/>
</dbReference>
<gene>
    <name evidence="2" type="ORF">FK531_12370</name>
</gene>
<feature type="transmembrane region" description="Helical" evidence="1">
    <location>
        <begin position="15"/>
        <end position="36"/>
    </location>
</feature>
<dbReference type="OrthoDB" id="4464283at2"/>
<protein>
    <submittedName>
        <fullName evidence="2">Uncharacterized protein</fullName>
    </submittedName>
</protein>
<reference evidence="2 3" key="1">
    <citation type="submission" date="2019-06" db="EMBL/GenBank/DDBJ databases">
        <title>Rhodococcus spaelei sp. nov., isolated from a cave.</title>
        <authorList>
            <person name="Lee S.D."/>
        </authorList>
    </citation>
    <scope>NUCLEOTIDE SEQUENCE [LARGE SCALE GENOMIC DNA]</scope>
    <source>
        <strain evidence="2 3">C9-5</strain>
    </source>
</reference>
<organism evidence="2 3">
    <name type="scientific">Rhodococcus spelaei</name>
    <dbReference type="NCBI Taxonomy" id="2546320"/>
    <lineage>
        <taxon>Bacteria</taxon>
        <taxon>Bacillati</taxon>
        <taxon>Actinomycetota</taxon>
        <taxon>Actinomycetes</taxon>
        <taxon>Mycobacteriales</taxon>
        <taxon>Nocardiaceae</taxon>
        <taxon>Rhodococcus</taxon>
    </lineage>
</organism>
<keyword evidence="1" id="KW-0812">Transmembrane</keyword>
<comment type="caution">
    <text evidence="2">The sequence shown here is derived from an EMBL/GenBank/DDBJ whole genome shotgun (WGS) entry which is preliminary data.</text>
</comment>
<sequence>MSDTPTRPRPVDIAYWLWLAGAALLVLFGLLAVTTSGSALRETLADRGADPDSVDALVLLLRGSGVVSLLVGVGVGLMSGPTRAGDPRFRRAVVALSVVYTLIQCALLLTGLGQAPMLMASIVLLAASVLVYLRSATGWFARG</sequence>
<feature type="transmembrane region" description="Helical" evidence="1">
    <location>
        <begin position="115"/>
        <end position="133"/>
    </location>
</feature>
<evidence type="ECO:0000256" key="1">
    <source>
        <dbReference type="SAM" id="Phobius"/>
    </source>
</evidence>
<feature type="transmembrane region" description="Helical" evidence="1">
    <location>
        <begin position="56"/>
        <end position="77"/>
    </location>
</feature>
<proteinExistence type="predicted"/>
<dbReference type="Proteomes" id="UP000316256">
    <property type="component" value="Unassembled WGS sequence"/>
</dbReference>